<reference evidence="1 2" key="1">
    <citation type="journal article" date="2023" name="Science">
        <title>Complex scaffold remodeling in plant triterpene biosynthesis.</title>
        <authorList>
            <person name="De La Pena R."/>
            <person name="Hodgson H."/>
            <person name="Liu J.C."/>
            <person name="Stephenson M.J."/>
            <person name="Martin A.C."/>
            <person name="Owen C."/>
            <person name="Harkess A."/>
            <person name="Leebens-Mack J."/>
            <person name="Jimenez L.E."/>
            <person name="Osbourn A."/>
            <person name="Sattely E.S."/>
        </authorList>
    </citation>
    <scope>NUCLEOTIDE SEQUENCE [LARGE SCALE GENOMIC DNA]</scope>
    <source>
        <strain evidence="2">cv. JPN11</strain>
        <tissue evidence="1">Leaf</tissue>
    </source>
</reference>
<dbReference type="Proteomes" id="UP001164539">
    <property type="component" value="Chromosome 1"/>
</dbReference>
<proteinExistence type="predicted"/>
<dbReference type="EMBL" id="CM051394">
    <property type="protein sequence ID" value="KAJ4728493.1"/>
    <property type="molecule type" value="Genomic_DNA"/>
</dbReference>
<accession>A0ACC1YY95</accession>
<name>A0ACC1YY95_MELAZ</name>
<sequence>MKREPVSSHHRLIAMHLDQLLIMNLIIWAIPRSSTTVFESTTKAGNHENMKQLESPSFVPNNEECKQISIADVLCTACKQLLIHPVVLNCGHAYCETCIIRPTEEQLKCEVCRCLNPNGYPKVCLELDHFLEEQFCKEYAFRKNAVQLKHESATASSKEGGKPGFVFSPFPTGENSSWWADPRSKVHVGVGCDSCGMYPITGDRYQCKDCVEAIGFDLCGDCYNTRSKLPGRFNQQHTPEHRLELVKTSNFCDMMMRFVTGRVEDVSAIEIADDVLEVESPITLPSDAEENTDDDHMIDQNNTEPTN</sequence>
<organism evidence="1 2">
    <name type="scientific">Melia azedarach</name>
    <name type="common">Chinaberry tree</name>
    <dbReference type="NCBI Taxonomy" id="155640"/>
    <lineage>
        <taxon>Eukaryota</taxon>
        <taxon>Viridiplantae</taxon>
        <taxon>Streptophyta</taxon>
        <taxon>Embryophyta</taxon>
        <taxon>Tracheophyta</taxon>
        <taxon>Spermatophyta</taxon>
        <taxon>Magnoliopsida</taxon>
        <taxon>eudicotyledons</taxon>
        <taxon>Gunneridae</taxon>
        <taxon>Pentapetalae</taxon>
        <taxon>rosids</taxon>
        <taxon>malvids</taxon>
        <taxon>Sapindales</taxon>
        <taxon>Meliaceae</taxon>
        <taxon>Melia</taxon>
    </lineage>
</organism>
<comment type="caution">
    <text evidence="1">The sequence shown here is derived from an EMBL/GenBank/DDBJ whole genome shotgun (WGS) entry which is preliminary data.</text>
</comment>
<keyword evidence="2" id="KW-1185">Reference proteome</keyword>
<gene>
    <name evidence="1" type="ORF">OWV82_001413</name>
</gene>
<evidence type="ECO:0000313" key="2">
    <source>
        <dbReference type="Proteomes" id="UP001164539"/>
    </source>
</evidence>
<evidence type="ECO:0000313" key="1">
    <source>
        <dbReference type="EMBL" id="KAJ4728493.1"/>
    </source>
</evidence>
<protein>
    <submittedName>
        <fullName evidence="1">E3 ubiquitin-protein ligase PRT1</fullName>
    </submittedName>
</protein>